<gene>
    <name evidence="10" type="ORF">EHO51_00410</name>
</gene>
<evidence type="ECO:0000256" key="5">
    <source>
        <dbReference type="ARBA" id="ARBA00022741"/>
    </source>
</evidence>
<dbReference type="KEGG" id="mros:EHO51_00410"/>
<evidence type="ECO:0000256" key="6">
    <source>
        <dbReference type="ARBA" id="ARBA00022777"/>
    </source>
</evidence>
<sequence length="376" mass="41764">MSDRVKNRGQSAGGIKQGFSEITSKPLDPQYNAVLAQAIVDTVRDPLLVLDCHFSVTAASRSFFHVFEARPEDVIGHSVYEILHGCFKIPRLVSLLNKVLPEHVAAEDFEIDAVFPRVGRRALIVNAREVFFVGNTHKAILLSFVDETHRRLIEKEKESLYNETRRLLREKEVLLLEMQHRIFNSLQIIANILMMKTRITTSEEARRHLEDAYSRVMSVASLQRHIDTAGRSDLVEVVPYLTTLCDGLAASVIGEEKRITLNYAFDSALIPPTEAVSIGLIVTETVINAVKYAFPEKRPDAEILVRYETSGANWRLTVSDNGVGKQKENGAAPHEGLGSTLVKALTQQIKAQIETVSSPKGLTVSITHASFSPNPA</sequence>
<evidence type="ECO:0000259" key="8">
    <source>
        <dbReference type="SMART" id="SM00091"/>
    </source>
</evidence>
<evidence type="ECO:0000256" key="3">
    <source>
        <dbReference type="ARBA" id="ARBA00022553"/>
    </source>
</evidence>
<dbReference type="Gene3D" id="3.30.450.20">
    <property type="entry name" value="PAS domain"/>
    <property type="match status" value="1"/>
</dbReference>
<accession>A0A3G8M8U2</accession>
<dbReference type="PANTHER" id="PTHR41523:SF8">
    <property type="entry name" value="ETHYLENE RESPONSE SENSOR PROTEIN"/>
    <property type="match status" value="1"/>
</dbReference>
<dbReference type="SMART" id="SM00387">
    <property type="entry name" value="HATPase_c"/>
    <property type="match status" value="1"/>
</dbReference>
<evidence type="ECO:0000256" key="4">
    <source>
        <dbReference type="ARBA" id="ARBA00022679"/>
    </source>
</evidence>
<reference evidence="10 11" key="1">
    <citation type="submission" date="2018-11" db="EMBL/GenBank/DDBJ databases">
        <title>Genome squencing of methanotrophic bacteria isolated from alkaline groundwater in Korea.</title>
        <authorList>
            <person name="Nguyen L.N."/>
        </authorList>
    </citation>
    <scope>NUCLEOTIDE SEQUENCE [LARGE SCALE GENOMIC DNA]</scope>
    <source>
        <strain evidence="10 11">GW6</strain>
    </source>
</reference>
<dbReference type="Pfam" id="PF13581">
    <property type="entry name" value="HATPase_c_2"/>
    <property type="match status" value="1"/>
</dbReference>
<dbReference type="SUPFAM" id="SSF55785">
    <property type="entry name" value="PYP-like sensor domain (PAS domain)"/>
    <property type="match status" value="1"/>
</dbReference>
<dbReference type="Pfam" id="PF08448">
    <property type="entry name" value="PAS_4"/>
    <property type="match status" value="1"/>
</dbReference>
<dbReference type="PANTHER" id="PTHR41523">
    <property type="entry name" value="TWO-COMPONENT SYSTEM SENSOR PROTEIN"/>
    <property type="match status" value="1"/>
</dbReference>
<dbReference type="InterPro" id="IPR011495">
    <property type="entry name" value="Sig_transdc_His_kin_sub2_dim/P"/>
</dbReference>
<dbReference type="EC" id="2.7.13.3" evidence="2"/>
<dbReference type="SUPFAM" id="SSF55874">
    <property type="entry name" value="ATPase domain of HSP90 chaperone/DNA topoisomerase II/histidine kinase"/>
    <property type="match status" value="1"/>
</dbReference>
<dbReference type="InterPro" id="IPR003594">
    <property type="entry name" value="HATPase_dom"/>
</dbReference>
<dbReference type="InterPro" id="IPR036890">
    <property type="entry name" value="HATPase_C_sf"/>
</dbReference>
<keyword evidence="6 10" id="KW-0418">Kinase</keyword>
<dbReference type="SMART" id="SM00091">
    <property type="entry name" value="PAS"/>
    <property type="match status" value="1"/>
</dbReference>
<evidence type="ECO:0000313" key="10">
    <source>
        <dbReference type="EMBL" id="AZG78439.1"/>
    </source>
</evidence>
<feature type="domain" description="PAS" evidence="8">
    <location>
        <begin position="34"/>
        <end position="101"/>
    </location>
</feature>
<evidence type="ECO:0000259" key="9">
    <source>
        <dbReference type="SMART" id="SM00387"/>
    </source>
</evidence>
<dbReference type="GO" id="GO:0005524">
    <property type="term" value="F:ATP binding"/>
    <property type="evidence" value="ECO:0007669"/>
    <property type="project" value="UniProtKB-KW"/>
</dbReference>
<dbReference type="CDD" id="cd00130">
    <property type="entry name" value="PAS"/>
    <property type="match status" value="1"/>
</dbReference>
<dbReference type="InterPro" id="IPR035965">
    <property type="entry name" value="PAS-like_dom_sf"/>
</dbReference>
<keyword evidence="7" id="KW-0067">ATP-binding</keyword>
<evidence type="ECO:0000256" key="7">
    <source>
        <dbReference type="ARBA" id="ARBA00022840"/>
    </source>
</evidence>
<dbReference type="InterPro" id="IPR013656">
    <property type="entry name" value="PAS_4"/>
</dbReference>
<name>A0A3G8M8U2_9HYPH</name>
<evidence type="ECO:0000256" key="2">
    <source>
        <dbReference type="ARBA" id="ARBA00012438"/>
    </source>
</evidence>
<keyword evidence="4" id="KW-0808">Transferase</keyword>
<dbReference type="InterPro" id="IPR000014">
    <property type="entry name" value="PAS"/>
</dbReference>
<dbReference type="Pfam" id="PF07568">
    <property type="entry name" value="HisKA_2"/>
    <property type="match status" value="1"/>
</dbReference>
<evidence type="ECO:0000256" key="1">
    <source>
        <dbReference type="ARBA" id="ARBA00000085"/>
    </source>
</evidence>
<dbReference type="EMBL" id="CP034086">
    <property type="protein sequence ID" value="AZG78439.1"/>
    <property type="molecule type" value="Genomic_DNA"/>
</dbReference>
<keyword evidence="3" id="KW-0597">Phosphoprotein</keyword>
<keyword evidence="5" id="KW-0547">Nucleotide-binding</keyword>
<evidence type="ECO:0000313" key="11">
    <source>
        <dbReference type="Proteomes" id="UP000273982"/>
    </source>
</evidence>
<dbReference type="AlphaFoldDB" id="A0A3G8M8U2"/>
<organism evidence="10 11">
    <name type="scientific">Methylocystis rosea</name>
    <dbReference type="NCBI Taxonomy" id="173366"/>
    <lineage>
        <taxon>Bacteria</taxon>
        <taxon>Pseudomonadati</taxon>
        <taxon>Pseudomonadota</taxon>
        <taxon>Alphaproteobacteria</taxon>
        <taxon>Hyphomicrobiales</taxon>
        <taxon>Methylocystaceae</taxon>
        <taxon>Methylocystis</taxon>
    </lineage>
</organism>
<comment type="catalytic activity">
    <reaction evidence="1">
        <text>ATP + protein L-histidine = ADP + protein N-phospho-L-histidine.</text>
        <dbReference type="EC" id="2.7.13.3"/>
    </reaction>
</comment>
<dbReference type="Gene3D" id="3.30.565.10">
    <property type="entry name" value="Histidine kinase-like ATPase, C-terminal domain"/>
    <property type="match status" value="1"/>
</dbReference>
<feature type="domain" description="Histidine kinase/HSP90-like ATPase" evidence="9">
    <location>
        <begin position="273"/>
        <end position="372"/>
    </location>
</feature>
<dbReference type="Proteomes" id="UP000273982">
    <property type="component" value="Chromosome"/>
</dbReference>
<proteinExistence type="predicted"/>
<dbReference type="GO" id="GO:0004673">
    <property type="term" value="F:protein histidine kinase activity"/>
    <property type="evidence" value="ECO:0007669"/>
    <property type="project" value="UniProtKB-EC"/>
</dbReference>
<protein>
    <recommendedName>
        <fullName evidence="2">histidine kinase</fullName>
        <ecNumber evidence="2">2.7.13.3</ecNumber>
    </recommendedName>
</protein>